<evidence type="ECO:0000313" key="6">
    <source>
        <dbReference type="EMBL" id="RAK69063.1"/>
    </source>
</evidence>
<keyword evidence="4" id="KW-0676">Redox-active center</keyword>
<dbReference type="PROSITE" id="PS51352">
    <property type="entry name" value="THIOREDOXIN_2"/>
    <property type="match status" value="1"/>
</dbReference>
<dbReference type="InterPro" id="IPR041205">
    <property type="entry name" value="ScsC_N"/>
</dbReference>
<dbReference type="EMBL" id="QFYS01000001">
    <property type="protein sequence ID" value="RAK69063.1"/>
    <property type="molecule type" value="Genomic_DNA"/>
</dbReference>
<dbReference type="InterPro" id="IPR036249">
    <property type="entry name" value="Thioredoxin-like_sf"/>
</dbReference>
<proteinExistence type="predicted"/>
<sequence length="245" mass="26865">MTRPYALAALAATTLALTGCQKPDDEAFGKQVRAYLLEHPEVIEEAITKLRQNQMLEQAKATAPNVARFRQQLERDPRDLVINPKGEFTIVEFFDYRCGYCKVVAPEMLKLIRENPDVRFVFKELPIFGEVSDTAARMALTPQAKAKGLELHKAWMADRGLDEAALDRHLTEVGLNPAEVRKAAASPAIEAQLQDVRTLAGNLGLQGTPAFVVGDYLIPGADMNAVRAALAKVKAEAMKRPGAPT</sequence>
<keyword evidence="1" id="KW-0732">Signal</keyword>
<evidence type="ECO:0000256" key="4">
    <source>
        <dbReference type="ARBA" id="ARBA00023284"/>
    </source>
</evidence>
<dbReference type="PANTHER" id="PTHR13887:SF14">
    <property type="entry name" value="DISULFIDE BOND FORMATION PROTEIN D"/>
    <property type="match status" value="1"/>
</dbReference>
<dbReference type="AlphaFoldDB" id="A0A328BPN5"/>
<feature type="domain" description="Thioredoxin" evidence="5">
    <location>
        <begin position="57"/>
        <end position="235"/>
    </location>
</feature>
<evidence type="ECO:0000313" key="7">
    <source>
        <dbReference type="Proteomes" id="UP000249524"/>
    </source>
</evidence>
<dbReference type="Proteomes" id="UP000249524">
    <property type="component" value="Unassembled WGS sequence"/>
</dbReference>
<dbReference type="SUPFAM" id="SSF52833">
    <property type="entry name" value="Thioredoxin-like"/>
    <property type="match status" value="1"/>
</dbReference>
<dbReference type="CDD" id="cd03023">
    <property type="entry name" value="DsbA_Com1_like"/>
    <property type="match status" value="1"/>
</dbReference>
<dbReference type="Gene3D" id="3.40.30.10">
    <property type="entry name" value="Glutaredoxin"/>
    <property type="match status" value="1"/>
</dbReference>
<dbReference type="Pfam" id="PF01323">
    <property type="entry name" value="DSBA"/>
    <property type="match status" value="1"/>
</dbReference>
<evidence type="ECO:0000256" key="3">
    <source>
        <dbReference type="ARBA" id="ARBA00023157"/>
    </source>
</evidence>
<gene>
    <name evidence="6" type="ORF">DJ019_03395</name>
</gene>
<accession>A0A328BPN5</accession>
<dbReference type="PROSITE" id="PS51257">
    <property type="entry name" value="PROKAR_LIPOPROTEIN"/>
    <property type="match status" value="1"/>
</dbReference>
<keyword evidence="7" id="KW-1185">Reference proteome</keyword>
<reference evidence="6 7" key="1">
    <citation type="submission" date="2018-05" db="EMBL/GenBank/DDBJ databases">
        <authorList>
            <person name="Lanie J.A."/>
            <person name="Ng W.-L."/>
            <person name="Kazmierczak K.M."/>
            <person name="Andrzejewski T.M."/>
            <person name="Davidsen T.M."/>
            <person name="Wayne K.J."/>
            <person name="Tettelin H."/>
            <person name="Glass J.I."/>
            <person name="Rusch D."/>
            <person name="Podicherti R."/>
            <person name="Tsui H.-C.T."/>
            <person name="Winkler M.E."/>
        </authorList>
    </citation>
    <scope>NUCLEOTIDE SEQUENCE [LARGE SCALE GENOMIC DNA]</scope>
    <source>
        <strain evidence="6 7">BUT-10</strain>
    </source>
</reference>
<organism evidence="6 7">
    <name type="scientific">Phenylobacterium kunshanense</name>
    <dbReference type="NCBI Taxonomy" id="1445034"/>
    <lineage>
        <taxon>Bacteria</taxon>
        <taxon>Pseudomonadati</taxon>
        <taxon>Pseudomonadota</taxon>
        <taxon>Alphaproteobacteria</taxon>
        <taxon>Caulobacterales</taxon>
        <taxon>Caulobacteraceae</taxon>
        <taxon>Phenylobacterium</taxon>
    </lineage>
</organism>
<name>A0A328BPN5_9CAUL</name>
<protein>
    <submittedName>
        <fullName evidence="6">DsbA family protein</fullName>
    </submittedName>
</protein>
<evidence type="ECO:0000256" key="2">
    <source>
        <dbReference type="ARBA" id="ARBA00023002"/>
    </source>
</evidence>
<evidence type="ECO:0000256" key="1">
    <source>
        <dbReference type="ARBA" id="ARBA00022729"/>
    </source>
</evidence>
<dbReference type="Pfam" id="PF18312">
    <property type="entry name" value="ScsC_N"/>
    <property type="match status" value="1"/>
</dbReference>
<dbReference type="GO" id="GO:0016491">
    <property type="term" value="F:oxidoreductase activity"/>
    <property type="evidence" value="ECO:0007669"/>
    <property type="project" value="UniProtKB-KW"/>
</dbReference>
<dbReference type="OrthoDB" id="9780147at2"/>
<dbReference type="InterPro" id="IPR013766">
    <property type="entry name" value="Thioredoxin_domain"/>
</dbReference>
<comment type="caution">
    <text evidence="6">The sequence shown here is derived from an EMBL/GenBank/DDBJ whole genome shotgun (WGS) entry which is preliminary data.</text>
</comment>
<keyword evidence="3" id="KW-1015">Disulfide bond</keyword>
<dbReference type="InterPro" id="IPR001853">
    <property type="entry name" value="DSBA-like_thioredoxin_dom"/>
</dbReference>
<keyword evidence="2" id="KW-0560">Oxidoreductase</keyword>
<dbReference type="PANTHER" id="PTHR13887">
    <property type="entry name" value="GLUTATHIONE S-TRANSFERASE KAPPA"/>
    <property type="match status" value="1"/>
</dbReference>
<dbReference type="RefSeq" id="WP_111274554.1">
    <property type="nucleotide sequence ID" value="NZ_QFYS01000001.1"/>
</dbReference>
<evidence type="ECO:0000259" key="5">
    <source>
        <dbReference type="PROSITE" id="PS51352"/>
    </source>
</evidence>